<evidence type="ECO:0000259" key="7">
    <source>
        <dbReference type="PROSITE" id="PS50850"/>
    </source>
</evidence>
<evidence type="ECO:0000256" key="6">
    <source>
        <dbReference type="SAM" id="Phobius"/>
    </source>
</evidence>
<dbReference type="InterPro" id="IPR011701">
    <property type="entry name" value="MFS"/>
</dbReference>
<feature type="transmembrane region" description="Helical" evidence="6">
    <location>
        <begin position="254"/>
        <end position="272"/>
    </location>
</feature>
<evidence type="ECO:0000256" key="1">
    <source>
        <dbReference type="ARBA" id="ARBA00004651"/>
    </source>
</evidence>
<keyword evidence="4 6" id="KW-1133">Transmembrane helix</keyword>
<feature type="domain" description="Major facilitator superfamily (MFS) profile" evidence="7">
    <location>
        <begin position="218"/>
        <end position="403"/>
    </location>
</feature>
<feature type="transmembrane region" description="Helical" evidence="6">
    <location>
        <begin position="101"/>
        <end position="121"/>
    </location>
</feature>
<dbReference type="OrthoDB" id="6448160at2"/>
<sequence length="403" mass="45268">MKILSGRPWLLIAFFLISNLFSSIAVSIGMYLIPWYISSNAADPTFLATVATFSAILILFLTPFIGRLIDSFNRKSILIFITVIILVLFLFLSFSDHLVLNRLYALIIAYFFIQIYYAIFYTTRQGFIKDVFMESQLYRINAILEIESQSSVLIASALVVVFSGSLSSTSIFMLLAGMAFISMIMLVVIPYTSKIATDRKNRRHPLPKLPLSFLKTELFFYMALGGIPFICIMTTTAIQAPFMNDVLHKPISSFAYYGIIYGSGAILVGFIMGKISGRYSQRNLVLFFTSIFAATLGVIALNPTFEFIIIGGFFFGFCNSAARISSNNLILREVESALIGRAFSYGQFFTLCGRIIATGLIPLIFINDYQKVWNYVFAISMIAPIGLLFRRYLDRNATVPTKE</sequence>
<dbReference type="EMBL" id="NITY01000005">
    <property type="protein sequence ID" value="PHM44544.1"/>
    <property type="molecule type" value="Genomic_DNA"/>
</dbReference>
<keyword evidence="3 6" id="KW-0812">Transmembrane</keyword>
<feature type="transmembrane region" description="Helical" evidence="6">
    <location>
        <begin position="77"/>
        <end position="95"/>
    </location>
</feature>
<keyword evidence="5 6" id="KW-0472">Membrane</keyword>
<feature type="transmembrane region" description="Helical" evidence="6">
    <location>
        <begin position="171"/>
        <end position="193"/>
    </location>
</feature>
<dbReference type="PANTHER" id="PTHR23513">
    <property type="entry name" value="INTEGRAL MEMBRANE EFFLUX PROTEIN-RELATED"/>
    <property type="match status" value="1"/>
</dbReference>
<gene>
    <name evidence="9" type="ORF">SAMN05421680_103290</name>
    <name evidence="8" type="ORF">Xmau_01704</name>
</gene>
<evidence type="ECO:0000256" key="2">
    <source>
        <dbReference type="ARBA" id="ARBA00022475"/>
    </source>
</evidence>
<dbReference type="SUPFAM" id="SSF103473">
    <property type="entry name" value="MFS general substrate transporter"/>
    <property type="match status" value="1"/>
</dbReference>
<reference evidence="8 11" key="3">
    <citation type="journal article" date="2017" name="Nat. Microbiol.">
        <title>Natural product diversity associated with the nematode symbionts Photorhabdus and Xenorhabdus.</title>
        <authorList>
            <person name="Tobias N.J."/>
            <person name="Wolff H."/>
            <person name="Djahanschiri B."/>
            <person name="Grundmann F."/>
            <person name="Kronenwerth M."/>
            <person name="Shi Y.M."/>
            <person name="Simonyi S."/>
            <person name="Grun P."/>
            <person name="Shapiro-Ilan D."/>
            <person name="Pidot S.J."/>
            <person name="Stinear T.P."/>
            <person name="Ebersberger I."/>
            <person name="Bode H.B."/>
        </authorList>
    </citation>
    <scope>NUCLEOTIDE SEQUENCE [LARGE SCALE GENOMIC DNA]</scope>
    <source>
        <strain evidence="8 11">DSM 17908</strain>
    </source>
</reference>
<evidence type="ECO:0000313" key="9">
    <source>
        <dbReference type="EMBL" id="SFI79544.1"/>
    </source>
</evidence>
<dbReference type="InterPro" id="IPR020846">
    <property type="entry name" value="MFS_dom"/>
</dbReference>
<dbReference type="InterPro" id="IPR036259">
    <property type="entry name" value="MFS_trans_sf"/>
</dbReference>
<evidence type="ECO:0000313" key="11">
    <source>
        <dbReference type="Proteomes" id="UP000224607"/>
    </source>
</evidence>
<comment type="subcellular location">
    <subcellularLocation>
        <location evidence="1">Cell membrane</location>
        <topology evidence="1">Multi-pass membrane protein</topology>
    </subcellularLocation>
</comment>
<proteinExistence type="predicted"/>
<dbReference type="GO" id="GO:0022857">
    <property type="term" value="F:transmembrane transporter activity"/>
    <property type="evidence" value="ECO:0007669"/>
    <property type="project" value="InterPro"/>
</dbReference>
<feature type="transmembrane region" description="Helical" evidence="6">
    <location>
        <begin position="45"/>
        <end position="65"/>
    </location>
</feature>
<feature type="transmembrane region" description="Helical" evidence="6">
    <location>
        <begin position="307"/>
        <end position="324"/>
    </location>
</feature>
<evidence type="ECO:0000313" key="8">
    <source>
        <dbReference type="EMBL" id="PHM44544.1"/>
    </source>
</evidence>
<evidence type="ECO:0000313" key="10">
    <source>
        <dbReference type="Proteomes" id="UP000198919"/>
    </source>
</evidence>
<organism evidence="9 10">
    <name type="scientific">Xenorhabdus mauleonii</name>
    <dbReference type="NCBI Taxonomy" id="351675"/>
    <lineage>
        <taxon>Bacteria</taxon>
        <taxon>Pseudomonadati</taxon>
        <taxon>Pseudomonadota</taxon>
        <taxon>Gammaproteobacteria</taxon>
        <taxon>Enterobacterales</taxon>
        <taxon>Morganellaceae</taxon>
        <taxon>Xenorhabdus</taxon>
    </lineage>
</organism>
<accession>A0A1I3L496</accession>
<feature type="transmembrane region" description="Helical" evidence="6">
    <location>
        <begin position="142"/>
        <end position="165"/>
    </location>
</feature>
<dbReference type="Proteomes" id="UP000198919">
    <property type="component" value="Unassembled WGS sequence"/>
</dbReference>
<dbReference type="Proteomes" id="UP000224607">
    <property type="component" value="Unassembled WGS sequence"/>
</dbReference>
<dbReference type="GO" id="GO:0005886">
    <property type="term" value="C:plasma membrane"/>
    <property type="evidence" value="ECO:0007669"/>
    <property type="project" value="UniProtKB-SubCell"/>
</dbReference>
<dbReference type="PANTHER" id="PTHR23513:SF11">
    <property type="entry name" value="STAPHYLOFERRIN A TRANSPORTER"/>
    <property type="match status" value="1"/>
</dbReference>
<evidence type="ECO:0000256" key="5">
    <source>
        <dbReference type="ARBA" id="ARBA00023136"/>
    </source>
</evidence>
<dbReference type="PROSITE" id="PS50850">
    <property type="entry name" value="MFS"/>
    <property type="match status" value="2"/>
</dbReference>
<dbReference type="AlphaFoldDB" id="A0A1I3L496"/>
<protein>
    <submittedName>
        <fullName evidence="8">Lysophospholipid transporter LplT</fullName>
    </submittedName>
    <submittedName>
        <fullName evidence="9">Major Facilitator Superfamily protein</fullName>
    </submittedName>
</protein>
<reference evidence="10" key="1">
    <citation type="submission" date="2016-10" db="EMBL/GenBank/DDBJ databases">
        <authorList>
            <person name="Varghese N."/>
            <person name="Submissions S."/>
        </authorList>
    </citation>
    <scope>NUCLEOTIDE SEQUENCE [LARGE SCALE GENOMIC DNA]</scope>
    <source>
        <strain evidence="10">DSM 17908</strain>
    </source>
</reference>
<dbReference type="Pfam" id="PF07690">
    <property type="entry name" value="MFS_1"/>
    <property type="match status" value="1"/>
</dbReference>
<evidence type="ECO:0000256" key="3">
    <source>
        <dbReference type="ARBA" id="ARBA00022692"/>
    </source>
</evidence>
<feature type="transmembrane region" description="Helical" evidence="6">
    <location>
        <begin position="9"/>
        <end position="33"/>
    </location>
</feature>
<reference evidence="9" key="2">
    <citation type="submission" date="2016-10" db="EMBL/GenBank/DDBJ databases">
        <authorList>
            <person name="de Groot N.N."/>
        </authorList>
    </citation>
    <scope>NUCLEOTIDE SEQUENCE [LARGE SCALE GENOMIC DNA]</scope>
    <source>
        <strain evidence="9">DSM 17908</strain>
    </source>
</reference>
<feature type="transmembrane region" description="Helical" evidence="6">
    <location>
        <begin position="218"/>
        <end position="242"/>
    </location>
</feature>
<feature type="transmembrane region" description="Helical" evidence="6">
    <location>
        <begin position="345"/>
        <end position="366"/>
    </location>
</feature>
<dbReference type="Gene3D" id="1.20.1250.20">
    <property type="entry name" value="MFS general substrate transporter like domains"/>
    <property type="match status" value="1"/>
</dbReference>
<keyword evidence="11" id="KW-1185">Reference proteome</keyword>
<feature type="transmembrane region" description="Helical" evidence="6">
    <location>
        <begin position="284"/>
        <end position="301"/>
    </location>
</feature>
<feature type="domain" description="Major facilitator superfamily (MFS) profile" evidence="7">
    <location>
        <begin position="1"/>
        <end position="194"/>
    </location>
</feature>
<evidence type="ECO:0000256" key="4">
    <source>
        <dbReference type="ARBA" id="ARBA00022989"/>
    </source>
</evidence>
<dbReference type="RefSeq" id="WP_092508365.1">
    <property type="nucleotide sequence ID" value="NZ_CAWNQB010000045.1"/>
</dbReference>
<dbReference type="EMBL" id="FORG01000003">
    <property type="protein sequence ID" value="SFI79544.1"/>
    <property type="molecule type" value="Genomic_DNA"/>
</dbReference>
<feature type="transmembrane region" description="Helical" evidence="6">
    <location>
        <begin position="372"/>
        <end position="389"/>
    </location>
</feature>
<keyword evidence="2" id="KW-1003">Cell membrane</keyword>
<name>A0A1I3L496_9GAMM</name>